<dbReference type="Proteomes" id="UP001232725">
    <property type="component" value="Unassembled WGS sequence"/>
</dbReference>
<evidence type="ECO:0000313" key="2">
    <source>
        <dbReference type="EMBL" id="MDP5226257.1"/>
    </source>
</evidence>
<feature type="transmembrane region" description="Helical" evidence="1">
    <location>
        <begin position="33"/>
        <end position="51"/>
    </location>
</feature>
<evidence type="ECO:0008006" key="4">
    <source>
        <dbReference type="Google" id="ProtNLM"/>
    </source>
</evidence>
<comment type="caution">
    <text evidence="2">The sequence shown here is derived from an EMBL/GenBank/DDBJ whole genome shotgun (WGS) entry which is preliminary data.</text>
</comment>
<evidence type="ECO:0000313" key="3">
    <source>
        <dbReference type="Proteomes" id="UP001232725"/>
    </source>
</evidence>
<feature type="transmembrane region" description="Helical" evidence="1">
    <location>
        <begin position="132"/>
        <end position="150"/>
    </location>
</feature>
<keyword evidence="3" id="KW-1185">Reference proteome</keyword>
<sequence>MSLQMIGNVLLALALIGWIGYRQMTWRPVAISTMWRMPLIMGVVGVAMLMQTASPSALTPLDLGVLVAELVISLGIGAWMGALAHFRPLSAPRPVGRNGAMATLESRTGALGLLLWVLVIAVRVGLDVLASMAGSQVAASTGAILLMLAANRAARTFVFAQRIATPPSAAVQQPGARRPVA</sequence>
<feature type="transmembrane region" description="Helical" evidence="1">
    <location>
        <begin position="63"/>
        <end position="86"/>
    </location>
</feature>
<protein>
    <recommendedName>
        <fullName evidence="4">DUF1453 domain-containing protein</fullName>
    </recommendedName>
</protein>
<accession>A0ABT9IKZ0</accession>
<proteinExistence type="predicted"/>
<gene>
    <name evidence="2" type="ORF">Q9R02_03700</name>
</gene>
<dbReference type="RefSeq" id="WP_305995276.1">
    <property type="nucleotide sequence ID" value="NZ_JAVALS010000001.1"/>
</dbReference>
<reference evidence="2 3" key="1">
    <citation type="submission" date="2023-08" db="EMBL/GenBank/DDBJ databases">
        <title>Arthrobacter horti sp. nov., isolated from forest soil.</title>
        <authorList>
            <person name="Park M."/>
        </authorList>
    </citation>
    <scope>NUCLEOTIDE SEQUENCE [LARGE SCALE GENOMIC DNA]</scope>
    <source>
        <strain evidence="2 3">YJM1</strain>
    </source>
</reference>
<keyword evidence="1" id="KW-0472">Membrane</keyword>
<keyword evidence="1" id="KW-0812">Transmembrane</keyword>
<name>A0ABT9IKZ0_9MICC</name>
<dbReference type="EMBL" id="JAVALS010000001">
    <property type="protein sequence ID" value="MDP5226257.1"/>
    <property type="molecule type" value="Genomic_DNA"/>
</dbReference>
<feature type="transmembrane region" description="Helical" evidence="1">
    <location>
        <begin position="107"/>
        <end position="126"/>
    </location>
</feature>
<organism evidence="2 3">
    <name type="scientific">Arthrobacter horti</name>
    <dbReference type="NCBI Taxonomy" id="3068273"/>
    <lineage>
        <taxon>Bacteria</taxon>
        <taxon>Bacillati</taxon>
        <taxon>Actinomycetota</taxon>
        <taxon>Actinomycetes</taxon>
        <taxon>Micrococcales</taxon>
        <taxon>Micrococcaceae</taxon>
        <taxon>Arthrobacter</taxon>
    </lineage>
</organism>
<keyword evidence="1" id="KW-1133">Transmembrane helix</keyword>
<evidence type="ECO:0000256" key="1">
    <source>
        <dbReference type="SAM" id="Phobius"/>
    </source>
</evidence>
<feature type="transmembrane region" description="Helical" evidence="1">
    <location>
        <begin position="6"/>
        <end position="21"/>
    </location>
</feature>